<dbReference type="InterPro" id="IPR051202">
    <property type="entry name" value="Peptidase_C40"/>
</dbReference>
<evidence type="ECO:0000256" key="2">
    <source>
        <dbReference type="ARBA" id="ARBA00022670"/>
    </source>
</evidence>
<evidence type="ECO:0000256" key="5">
    <source>
        <dbReference type="ARBA" id="ARBA00022801"/>
    </source>
</evidence>
<evidence type="ECO:0000256" key="4">
    <source>
        <dbReference type="ARBA" id="ARBA00022737"/>
    </source>
</evidence>
<dbReference type="SUPFAM" id="SSF54001">
    <property type="entry name" value="Cysteine proteinases"/>
    <property type="match status" value="1"/>
</dbReference>
<gene>
    <name evidence="9" type="ORF">ACFSFX_00810</name>
</gene>
<dbReference type="PANTHER" id="PTHR47053">
    <property type="entry name" value="MUREIN DD-ENDOPEPTIDASE MEPH-RELATED"/>
    <property type="match status" value="1"/>
</dbReference>
<dbReference type="Pfam" id="PF01476">
    <property type="entry name" value="LysM"/>
    <property type="match status" value="1"/>
</dbReference>
<dbReference type="SMART" id="SM00257">
    <property type="entry name" value="LysM"/>
    <property type="match status" value="1"/>
</dbReference>
<dbReference type="PANTHER" id="PTHR47053:SF1">
    <property type="entry name" value="MUREIN DD-ENDOPEPTIDASE MEPH-RELATED"/>
    <property type="match status" value="1"/>
</dbReference>
<dbReference type="RefSeq" id="WP_343877140.1">
    <property type="nucleotide sequence ID" value="NZ_BAAAIJ010000002.1"/>
</dbReference>
<dbReference type="InterPro" id="IPR000064">
    <property type="entry name" value="NLP_P60_dom"/>
</dbReference>
<keyword evidence="5" id="KW-0378">Hydrolase</keyword>
<feature type="domain" description="LysM" evidence="7">
    <location>
        <begin position="80"/>
        <end position="124"/>
    </location>
</feature>
<comment type="similarity">
    <text evidence="1">Belongs to the peptidase C40 family.</text>
</comment>
<keyword evidence="3" id="KW-0732">Signal</keyword>
<dbReference type="InterPro" id="IPR018392">
    <property type="entry name" value="LysM"/>
</dbReference>
<dbReference type="EMBL" id="JBHUGA010000002">
    <property type="protein sequence ID" value="MFD1845137.1"/>
    <property type="molecule type" value="Genomic_DNA"/>
</dbReference>
<evidence type="ECO:0000313" key="10">
    <source>
        <dbReference type="Proteomes" id="UP001597307"/>
    </source>
</evidence>
<reference evidence="10" key="1">
    <citation type="journal article" date="2019" name="Int. J. Syst. Evol. Microbiol.">
        <title>The Global Catalogue of Microorganisms (GCM) 10K type strain sequencing project: providing services to taxonomists for standard genome sequencing and annotation.</title>
        <authorList>
            <consortium name="The Broad Institute Genomics Platform"/>
            <consortium name="The Broad Institute Genome Sequencing Center for Infectious Disease"/>
            <person name="Wu L."/>
            <person name="Ma J."/>
        </authorList>
    </citation>
    <scope>NUCLEOTIDE SEQUENCE [LARGE SCALE GENOMIC DNA]</scope>
    <source>
        <strain evidence="10">JCM 11496</strain>
    </source>
</reference>
<dbReference type="CDD" id="cd00118">
    <property type="entry name" value="LysM"/>
    <property type="match status" value="1"/>
</dbReference>
<protein>
    <submittedName>
        <fullName evidence="9">LysM peptidoglycan-binding domain-containing C40 family peptidase</fullName>
    </submittedName>
</protein>
<keyword evidence="4" id="KW-0677">Repeat</keyword>
<evidence type="ECO:0000259" key="8">
    <source>
        <dbReference type="PROSITE" id="PS51935"/>
    </source>
</evidence>
<keyword evidence="2" id="KW-0645">Protease</keyword>
<dbReference type="Gene3D" id="3.90.1720.10">
    <property type="entry name" value="endopeptidase domain like (from Nostoc punctiforme)"/>
    <property type="match status" value="1"/>
</dbReference>
<dbReference type="PROSITE" id="PS51782">
    <property type="entry name" value="LYSM"/>
    <property type="match status" value="1"/>
</dbReference>
<accession>A0ABW4Q1A7</accession>
<keyword evidence="10" id="KW-1185">Reference proteome</keyword>
<dbReference type="Gene3D" id="3.10.350.10">
    <property type="entry name" value="LysM domain"/>
    <property type="match status" value="1"/>
</dbReference>
<comment type="caution">
    <text evidence="9">The sequence shown here is derived from an EMBL/GenBank/DDBJ whole genome shotgun (WGS) entry which is preliminary data.</text>
</comment>
<dbReference type="InterPro" id="IPR036779">
    <property type="entry name" value="LysM_dom_sf"/>
</dbReference>
<dbReference type="InterPro" id="IPR038765">
    <property type="entry name" value="Papain-like_cys_pep_sf"/>
</dbReference>
<keyword evidence="6" id="KW-0788">Thiol protease</keyword>
<evidence type="ECO:0000256" key="6">
    <source>
        <dbReference type="ARBA" id="ARBA00022807"/>
    </source>
</evidence>
<dbReference type="SUPFAM" id="SSF54106">
    <property type="entry name" value="LysM domain"/>
    <property type="match status" value="1"/>
</dbReference>
<name>A0ABW4Q1A7_9MICC</name>
<evidence type="ECO:0000313" key="9">
    <source>
        <dbReference type="EMBL" id="MFD1845137.1"/>
    </source>
</evidence>
<organism evidence="9 10">
    <name type="scientific">Arthrobacter flavus</name>
    <dbReference type="NCBI Taxonomy" id="95172"/>
    <lineage>
        <taxon>Bacteria</taxon>
        <taxon>Bacillati</taxon>
        <taxon>Actinomycetota</taxon>
        <taxon>Actinomycetes</taxon>
        <taxon>Micrococcales</taxon>
        <taxon>Micrococcaceae</taxon>
        <taxon>Arthrobacter</taxon>
    </lineage>
</organism>
<feature type="domain" description="NlpC/P60" evidence="8">
    <location>
        <begin position="181"/>
        <end position="292"/>
    </location>
</feature>
<dbReference type="Proteomes" id="UP001597307">
    <property type="component" value="Unassembled WGS sequence"/>
</dbReference>
<dbReference type="Pfam" id="PF00877">
    <property type="entry name" value="NLPC_P60"/>
    <property type="match status" value="1"/>
</dbReference>
<evidence type="ECO:0000256" key="3">
    <source>
        <dbReference type="ARBA" id="ARBA00022729"/>
    </source>
</evidence>
<evidence type="ECO:0000259" key="7">
    <source>
        <dbReference type="PROSITE" id="PS51782"/>
    </source>
</evidence>
<proteinExistence type="inferred from homology"/>
<evidence type="ECO:0000256" key="1">
    <source>
        <dbReference type="ARBA" id="ARBA00007074"/>
    </source>
</evidence>
<sequence>MSKNRYIARHRATPPSAMQTVSKAVSSHAGTIGRPAAVVVAASGLMLSAGLPANAAGEVNVSAPAAVSAPVAQTTAASSTTHTVQSGDTLGSIASTYGVSIEAIFASNGLGWDSIIYPGDVISLSGNAGQATQVAAPAPAAAPAPVAAPAAAPAPAETSTLGITTASEAIQPLGAASTGGQVSSAGIAGTAQGLVGSPYVFGGTSPGGWDCSGFVQWVYAQHGIDLPRTSQAQMGALTPTSNPQPGDLVIQNGGGHVGIYIGGGQMVSALNPSQGTLVHAVDAMPLVGYYTL</sequence>
<dbReference type="PROSITE" id="PS51935">
    <property type="entry name" value="NLPC_P60"/>
    <property type="match status" value="1"/>
</dbReference>